<accession>A0A0A8Y8K5</accession>
<name>A0A0A8Y8K5_ARUDO</name>
<dbReference type="AlphaFoldDB" id="A0A0A8Y8K5"/>
<evidence type="ECO:0000313" key="1">
    <source>
        <dbReference type="EMBL" id="JAD22551.1"/>
    </source>
</evidence>
<proteinExistence type="predicted"/>
<dbReference type="EMBL" id="GBRH01275344">
    <property type="protein sequence ID" value="JAD22551.1"/>
    <property type="molecule type" value="Transcribed_RNA"/>
</dbReference>
<protein>
    <submittedName>
        <fullName evidence="1">Uncharacterized protein</fullName>
    </submittedName>
</protein>
<reference evidence="1" key="1">
    <citation type="submission" date="2014-09" db="EMBL/GenBank/DDBJ databases">
        <authorList>
            <person name="Magalhaes I.L.F."/>
            <person name="Oliveira U."/>
            <person name="Santos F.R."/>
            <person name="Vidigal T.H.D.A."/>
            <person name="Brescovit A.D."/>
            <person name="Santos A.J."/>
        </authorList>
    </citation>
    <scope>NUCLEOTIDE SEQUENCE</scope>
    <source>
        <tissue evidence="1">Shoot tissue taken approximately 20 cm above the soil surface</tissue>
    </source>
</reference>
<reference evidence="1" key="2">
    <citation type="journal article" date="2015" name="Data Brief">
        <title>Shoot transcriptome of the giant reed, Arundo donax.</title>
        <authorList>
            <person name="Barrero R.A."/>
            <person name="Guerrero F.D."/>
            <person name="Moolhuijzen P."/>
            <person name="Goolsby J.A."/>
            <person name="Tidwell J."/>
            <person name="Bellgard S.E."/>
            <person name="Bellgard M.I."/>
        </authorList>
    </citation>
    <scope>NUCLEOTIDE SEQUENCE</scope>
    <source>
        <tissue evidence="1">Shoot tissue taken approximately 20 cm above the soil surface</tissue>
    </source>
</reference>
<sequence>MPYQLSVSFNMPKHEPIFVSCRAAPTVSRS</sequence>
<organism evidence="1">
    <name type="scientific">Arundo donax</name>
    <name type="common">Giant reed</name>
    <name type="synonym">Donax arundinaceus</name>
    <dbReference type="NCBI Taxonomy" id="35708"/>
    <lineage>
        <taxon>Eukaryota</taxon>
        <taxon>Viridiplantae</taxon>
        <taxon>Streptophyta</taxon>
        <taxon>Embryophyta</taxon>
        <taxon>Tracheophyta</taxon>
        <taxon>Spermatophyta</taxon>
        <taxon>Magnoliopsida</taxon>
        <taxon>Liliopsida</taxon>
        <taxon>Poales</taxon>
        <taxon>Poaceae</taxon>
        <taxon>PACMAD clade</taxon>
        <taxon>Arundinoideae</taxon>
        <taxon>Arundineae</taxon>
        <taxon>Arundo</taxon>
    </lineage>
</organism>